<dbReference type="PATRIC" id="fig|1429438.4.peg.2276"/>
<dbReference type="PANTHER" id="PTHR35936">
    <property type="entry name" value="MEMBRANE-BOUND LYTIC MUREIN TRANSGLYCOSYLASE F"/>
    <property type="match status" value="1"/>
</dbReference>
<protein>
    <recommendedName>
        <fullName evidence="2">Solute-binding protein family 3/N-terminal domain-containing protein</fullName>
    </recommendedName>
</protein>
<feature type="domain" description="Solute-binding protein family 3/N-terminal" evidence="2">
    <location>
        <begin position="44"/>
        <end position="266"/>
    </location>
</feature>
<dbReference type="Proteomes" id="UP000019141">
    <property type="component" value="Unassembled WGS sequence"/>
</dbReference>
<dbReference type="PANTHER" id="PTHR35936:SF19">
    <property type="entry name" value="AMINO-ACID-BINDING PROTEIN YXEM-RELATED"/>
    <property type="match status" value="1"/>
</dbReference>
<organism evidence="3 4">
    <name type="scientific">Entotheonella factor</name>
    <dbReference type="NCBI Taxonomy" id="1429438"/>
    <lineage>
        <taxon>Bacteria</taxon>
        <taxon>Pseudomonadati</taxon>
        <taxon>Nitrospinota/Tectimicrobiota group</taxon>
        <taxon>Candidatus Tectimicrobiota</taxon>
        <taxon>Candidatus Entotheonellia</taxon>
        <taxon>Candidatus Entotheonellales</taxon>
        <taxon>Candidatus Entotheonellaceae</taxon>
        <taxon>Candidatus Entotheonella</taxon>
    </lineage>
</organism>
<dbReference type="HOGENOM" id="CLU_019602_9_1_7"/>
<keyword evidence="4" id="KW-1185">Reference proteome</keyword>
<reference evidence="3 4" key="1">
    <citation type="journal article" date="2014" name="Nature">
        <title>An environmental bacterial taxon with a large and distinct metabolic repertoire.</title>
        <authorList>
            <person name="Wilson M.C."/>
            <person name="Mori T."/>
            <person name="Ruckert C."/>
            <person name="Uria A.R."/>
            <person name="Helf M.J."/>
            <person name="Takada K."/>
            <person name="Gernert C."/>
            <person name="Steffens U.A."/>
            <person name="Heycke N."/>
            <person name="Schmitt S."/>
            <person name="Rinke C."/>
            <person name="Helfrich E.J."/>
            <person name="Brachmann A.O."/>
            <person name="Gurgui C."/>
            <person name="Wakimoto T."/>
            <person name="Kracht M."/>
            <person name="Crusemann M."/>
            <person name="Hentschel U."/>
            <person name="Abe I."/>
            <person name="Matsunaga S."/>
            <person name="Kalinowski J."/>
            <person name="Takeyama H."/>
            <person name="Piel J."/>
        </authorList>
    </citation>
    <scope>NUCLEOTIDE SEQUENCE [LARGE SCALE GENOMIC DNA]</scope>
    <source>
        <strain evidence="4">TSY1</strain>
    </source>
</reference>
<proteinExistence type="predicted"/>
<name>W4LR40_ENTF1</name>
<dbReference type="AlphaFoldDB" id="W4LR40"/>
<dbReference type="InterPro" id="IPR001638">
    <property type="entry name" value="Solute-binding_3/MltF_N"/>
</dbReference>
<evidence type="ECO:0000256" key="1">
    <source>
        <dbReference type="ARBA" id="ARBA00022729"/>
    </source>
</evidence>
<gene>
    <name evidence="3" type="ORF">ETSY1_11235</name>
</gene>
<dbReference type="SUPFAM" id="SSF53850">
    <property type="entry name" value="Periplasmic binding protein-like II"/>
    <property type="match status" value="1"/>
</dbReference>
<accession>W4LR40</accession>
<sequence>MGRTYRRNLGLMLLTGCLALIFMMGLSSAQENKSHLFRILERGVLRVGTSGDYKPFSFVVPKADVEKGREAKRDVDSRLSNKTGDQVLIGYDIDAAKKLAEDLGVKLEFVPFEWRNLIAGLVADKYDIAMSGITIRLERAKAVAFSEPYILIGSSPLVRKEHEKRFRSWQDVDRPGVRLVVTLGTSNDQIVSKRFKRADIKRITAPASTVAELLADRADATITDNIAAVMQVQDHPEDLHAVNPRHPFEKDFFGYPVQQGDQTWLN</sequence>
<dbReference type="Pfam" id="PF00497">
    <property type="entry name" value="SBP_bac_3"/>
    <property type="match status" value="1"/>
</dbReference>
<dbReference type="EMBL" id="AZHW01000338">
    <property type="protein sequence ID" value="ETX00443.1"/>
    <property type="molecule type" value="Genomic_DNA"/>
</dbReference>
<evidence type="ECO:0000259" key="2">
    <source>
        <dbReference type="SMART" id="SM00062"/>
    </source>
</evidence>
<dbReference type="Gene3D" id="3.40.190.10">
    <property type="entry name" value="Periplasmic binding protein-like II"/>
    <property type="match status" value="2"/>
</dbReference>
<comment type="caution">
    <text evidence="3">The sequence shown here is derived from an EMBL/GenBank/DDBJ whole genome shotgun (WGS) entry which is preliminary data.</text>
</comment>
<evidence type="ECO:0000313" key="3">
    <source>
        <dbReference type="EMBL" id="ETX00443.1"/>
    </source>
</evidence>
<evidence type="ECO:0000313" key="4">
    <source>
        <dbReference type="Proteomes" id="UP000019141"/>
    </source>
</evidence>
<keyword evidence="1" id="KW-0732">Signal</keyword>
<dbReference type="SMART" id="SM00062">
    <property type="entry name" value="PBPb"/>
    <property type="match status" value="1"/>
</dbReference>